<dbReference type="EMBL" id="QDEB01092705">
    <property type="protein sequence ID" value="RZC33010.1"/>
    <property type="molecule type" value="Genomic_DNA"/>
</dbReference>
<dbReference type="GO" id="GO:0005777">
    <property type="term" value="C:peroxisome"/>
    <property type="evidence" value="ECO:0007669"/>
    <property type="project" value="TreeGrafter"/>
</dbReference>
<dbReference type="InterPro" id="IPR013120">
    <property type="entry name" value="FAR_NAD-bd"/>
</dbReference>
<evidence type="ECO:0000259" key="11">
    <source>
        <dbReference type="Pfam" id="PF03015"/>
    </source>
</evidence>
<dbReference type="GO" id="GO:0035336">
    <property type="term" value="P:long-chain fatty-acyl-CoA metabolic process"/>
    <property type="evidence" value="ECO:0007669"/>
    <property type="project" value="TreeGrafter"/>
</dbReference>
<comment type="similarity">
    <text evidence="2 10">Belongs to the fatty acyl-CoA reductase family.</text>
</comment>
<evidence type="ECO:0000256" key="5">
    <source>
        <dbReference type="ARBA" id="ARBA00022857"/>
    </source>
</evidence>
<feature type="domain" description="Thioester reductase (TE)" evidence="12">
    <location>
        <begin position="17"/>
        <end position="285"/>
    </location>
</feature>
<dbReference type="OrthoDB" id="429813at2759"/>
<dbReference type="SUPFAM" id="SSF51735">
    <property type="entry name" value="NAD(P)-binding Rossmann-fold domains"/>
    <property type="match status" value="1"/>
</dbReference>
<gene>
    <name evidence="13" type="ORF">BDFB_011345</name>
</gene>
<dbReference type="GO" id="GO:0016020">
    <property type="term" value="C:membrane"/>
    <property type="evidence" value="ECO:0007669"/>
    <property type="project" value="UniProtKB-SubCell"/>
</dbReference>
<dbReference type="GO" id="GO:0102965">
    <property type="term" value="F:alcohol-forming long-chain fatty acyl-CoA reductase activity"/>
    <property type="evidence" value="ECO:0007669"/>
    <property type="project" value="UniProtKB-EC"/>
</dbReference>
<evidence type="ECO:0000256" key="3">
    <source>
        <dbReference type="ARBA" id="ARBA00022516"/>
    </source>
</evidence>
<comment type="function">
    <text evidence="10">Catalyzes the reduction of fatty acyl-CoA to fatty alcohols.</text>
</comment>
<evidence type="ECO:0000256" key="7">
    <source>
        <dbReference type="ARBA" id="ARBA00023098"/>
    </source>
</evidence>
<keyword evidence="8 10" id="KW-0472">Membrane</keyword>
<evidence type="ECO:0000313" key="14">
    <source>
        <dbReference type="Proteomes" id="UP000292052"/>
    </source>
</evidence>
<keyword evidence="6 10" id="KW-1133">Transmembrane helix</keyword>
<dbReference type="FunFam" id="3.40.50.720:FF:000143">
    <property type="entry name" value="Fatty acyl-CoA reductase"/>
    <property type="match status" value="1"/>
</dbReference>
<proteinExistence type="inferred from homology"/>
<keyword evidence="5 10" id="KW-0521">NADP</keyword>
<dbReference type="CDD" id="cd09071">
    <property type="entry name" value="FAR_C"/>
    <property type="match status" value="1"/>
</dbReference>
<evidence type="ECO:0000256" key="1">
    <source>
        <dbReference type="ARBA" id="ARBA00004141"/>
    </source>
</evidence>
<evidence type="ECO:0000256" key="10">
    <source>
        <dbReference type="RuleBase" id="RU363097"/>
    </source>
</evidence>
<dbReference type="Gene3D" id="3.40.50.720">
    <property type="entry name" value="NAD(P)-binding Rossmann-like Domain"/>
    <property type="match status" value="1"/>
</dbReference>
<evidence type="ECO:0000313" key="13">
    <source>
        <dbReference type="EMBL" id="RZC33010.1"/>
    </source>
</evidence>
<evidence type="ECO:0000259" key="12">
    <source>
        <dbReference type="Pfam" id="PF07993"/>
    </source>
</evidence>
<keyword evidence="4 10" id="KW-0812">Transmembrane</keyword>
<keyword evidence="3 10" id="KW-0444">Lipid biosynthesis</keyword>
<evidence type="ECO:0000256" key="2">
    <source>
        <dbReference type="ARBA" id="ARBA00005928"/>
    </source>
</evidence>
<dbReference type="Pfam" id="PF03015">
    <property type="entry name" value="Sterile"/>
    <property type="match status" value="1"/>
</dbReference>
<organism evidence="13 14">
    <name type="scientific">Asbolus verrucosus</name>
    <name type="common">Desert ironclad beetle</name>
    <dbReference type="NCBI Taxonomy" id="1661398"/>
    <lineage>
        <taxon>Eukaryota</taxon>
        <taxon>Metazoa</taxon>
        <taxon>Ecdysozoa</taxon>
        <taxon>Arthropoda</taxon>
        <taxon>Hexapoda</taxon>
        <taxon>Insecta</taxon>
        <taxon>Pterygota</taxon>
        <taxon>Neoptera</taxon>
        <taxon>Endopterygota</taxon>
        <taxon>Coleoptera</taxon>
        <taxon>Polyphaga</taxon>
        <taxon>Cucujiformia</taxon>
        <taxon>Tenebrionidae</taxon>
        <taxon>Pimeliinae</taxon>
        <taxon>Asbolus</taxon>
    </lineage>
</organism>
<evidence type="ECO:0000256" key="9">
    <source>
        <dbReference type="ARBA" id="ARBA00052530"/>
    </source>
</evidence>
<evidence type="ECO:0000256" key="8">
    <source>
        <dbReference type="ARBA" id="ARBA00023136"/>
    </source>
</evidence>
<feature type="non-terminal residue" evidence="13">
    <location>
        <position position="477"/>
    </location>
</feature>
<evidence type="ECO:0000256" key="6">
    <source>
        <dbReference type="ARBA" id="ARBA00022989"/>
    </source>
</evidence>
<feature type="domain" description="Fatty acyl-CoA reductase C-terminal" evidence="11">
    <location>
        <begin position="360"/>
        <end position="452"/>
    </location>
</feature>
<comment type="caution">
    <text evidence="13">The sequence shown here is derived from an EMBL/GenBank/DDBJ whole genome shotgun (WGS) entry which is preliminary data.</text>
</comment>
<dbReference type="Proteomes" id="UP000292052">
    <property type="component" value="Unassembled WGS sequence"/>
</dbReference>
<keyword evidence="14" id="KW-1185">Reference proteome</keyword>
<reference evidence="13 14" key="1">
    <citation type="submission" date="2017-03" db="EMBL/GenBank/DDBJ databases">
        <title>Genome of the blue death feigning beetle - Asbolus verrucosus.</title>
        <authorList>
            <person name="Rider S.D."/>
        </authorList>
    </citation>
    <scope>NUCLEOTIDE SEQUENCE [LARGE SCALE GENOMIC DNA]</scope>
    <source>
        <strain evidence="13">Butters</strain>
        <tissue evidence="13">Head and leg muscle</tissue>
    </source>
</reference>
<dbReference type="InterPro" id="IPR026055">
    <property type="entry name" value="FAR"/>
</dbReference>
<dbReference type="PANTHER" id="PTHR11011:SF60">
    <property type="entry name" value="FATTY ACYL-COA REDUCTASE-RELATED"/>
    <property type="match status" value="1"/>
</dbReference>
<dbReference type="InterPro" id="IPR033640">
    <property type="entry name" value="FAR_C"/>
</dbReference>
<comment type="catalytic activity">
    <reaction evidence="9 10">
        <text>a long-chain fatty acyl-CoA + 2 NADPH + 2 H(+) = a long-chain primary fatty alcohol + 2 NADP(+) + CoA</text>
        <dbReference type="Rhea" id="RHEA:52716"/>
        <dbReference type="ChEBI" id="CHEBI:15378"/>
        <dbReference type="ChEBI" id="CHEBI:57287"/>
        <dbReference type="ChEBI" id="CHEBI:57783"/>
        <dbReference type="ChEBI" id="CHEBI:58349"/>
        <dbReference type="ChEBI" id="CHEBI:77396"/>
        <dbReference type="ChEBI" id="CHEBI:83139"/>
        <dbReference type="EC" id="1.2.1.84"/>
    </reaction>
</comment>
<sequence>MAESHIRKFYDRQNVFITGGTGFMGKVLTEKLLRSTNVATIYILIRTKKGKDAQTRLKEMLNDVLFEKLQSECSNFKDRVIAIPGDCTLPDLGLEVANQETLITDTNIVFHVAATVRFNENIKLAYDINVKGVENLVNFCKRMKMLKSLVHVSTAFCNCHLDSIEEKFYGYPLHYEKIEAILEEASPTEANNLATLMLRGWPNTYTFTKAWGEALIKDIAGDLPIAIFRPAIVTSTYNEPIESWTCSLGGPANVIANAGLGLIRIFPCDPRLCGEIVPVDMSIAALIAIAWDVTSEQETRTTKIPIYNYVSSVDNPLRSDEFVELNKMQFSRYPLSNCLWVPKFRIMRKSRFYSFLLIAYHYIPAFFLDILMTFCFKKPRMVNIYKKIEDVSELFRFFTEKNWTFSNDNIKRLWNKMDGFDKELFPFDIVAVNWIKYLRNYYKGLRMYIFKDPLETLPKARIRAQRLEILHKVLMFT</sequence>
<dbReference type="Pfam" id="PF07993">
    <property type="entry name" value="NAD_binding_4"/>
    <property type="match status" value="1"/>
</dbReference>
<comment type="subcellular location">
    <subcellularLocation>
        <location evidence="1">Membrane</location>
        <topology evidence="1">Multi-pass membrane protein</topology>
    </subcellularLocation>
</comment>
<dbReference type="EC" id="1.2.1.84" evidence="10"/>
<dbReference type="AlphaFoldDB" id="A0A482VJP5"/>
<dbReference type="PANTHER" id="PTHR11011">
    <property type="entry name" value="MALE STERILITY PROTEIN 2-RELATED"/>
    <property type="match status" value="1"/>
</dbReference>
<name>A0A482VJP5_ASBVE</name>
<dbReference type="InterPro" id="IPR036291">
    <property type="entry name" value="NAD(P)-bd_dom_sf"/>
</dbReference>
<feature type="transmembrane region" description="Helical" evidence="10">
    <location>
        <begin position="352"/>
        <end position="376"/>
    </location>
</feature>
<accession>A0A482VJP5</accession>
<protein>
    <recommendedName>
        <fullName evidence="10">Fatty acyl-CoA reductase</fullName>
        <ecNumber evidence="10">1.2.1.84</ecNumber>
    </recommendedName>
</protein>
<dbReference type="CDD" id="cd05236">
    <property type="entry name" value="FAR-N_SDR_e"/>
    <property type="match status" value="1"/>
</dbReference>
<keyword evidence="7 10" id="KW-0443">Lipid metabolism</keyword>
<evidence type="ECO:0000256" key="4">
    <source>
        <dbReference type="ARBA" id="ARBA00022692"/>
    </source>
</evidence>
<keyword evidence="10" id="KW-0560">Oxidoreductase</keyword>
<dbReference type="GO" id="GO:0080019">
    <property type="term" value="F:alcohol-forming very long-chain fatty acyl-CoA reductase activity"/>
    <property type="evidence" value="ECO:0007669"/>
    <property type="project" value="InterPro"/>
</dbReference>